<dbReference type="Proteomes" id="UP000494274">
    <property type="component" value="Unassembled WGS sequence"/>
</dbReference>
<dbReference type="RefSeq" id="WP_175044914.1">
    <property type="nucleotide sequence ID" value="NZ_CABVQI010000011.1"/>
</dbReference>
<evidence type="ECO:0000313" key="1">
    <source>
        <dbReference type="EMBL" id="VWC98976.1"/>
    </source>
</evidence>
<organism evidence="1 2">
    <name type="scientific">Burkholderia lata (strain ATCC 17760 / DSM 23089 / LMG 22485 / NCIMB 9086 / R18194 / 383)</name>
    <dbReference type="NCBI Taxonomy" id="482957"/>
    <lineage>
        <taxon>Bacteria</taxon>
        <taxon>Pseudomonadati</taxon>
        <taxon>Pseudomonadota</taxon>
        <taxon>Betaproteobacteria</taxon>
        <taxon>Burkholderiales</taxon>
        <taxon>Burkholderiaceae</taxon>
        <taxon>Burkholderia</taxon>
        <taxon>Burkholderia cepacia complex</taxon>
    </lineage>
</organism>
<sequence length="111" mass="12747">MPKLPCSQPATAIVLTHPAFNRPRVINPHRRGRRGENVFPLWKPSVREAVRRVRNIQEIDAVARCAFAWRVSFEQAREQIAARVAFARLSGRRVDFHEAALCLADREARHV</sequence>
<reference evidence="1 2" key="1">
    <citation type="submission" date="2019-09" db="EMBL/GenBank/DDBJ databases">
        <authorList>
            <person name="Depoorter E."/>
        </authorList>
    </citation>
    <scope>NUCLEOTIDE SEQUENCE [LARGE SCALE GENOMIC DNA]</scope>
    <source>
        <strain evidence="1">R-18112</strain>
    </source>
</reference>
<dbReference type="AlphaFoldDB" id="A0A6P2WQC9"/>
<dbReference type="EMBL" id="CABVQI010000011">
    <property type="protein sequence ID" value="VWC98976.1"/>
    <property type="molecule type" value="Genomic_DNA"/>
</dbReference>
<protein>
    <submittedName>
        <fullName evidence="1">Uncharacterized protein</fullName>
    </submittedName>
</protein>
<proteinExistence type="predicted"/>
<name>A0A6P2WQC9_BURL3</name>
<accession>A0A6P2WQC9</accession>
<gene>
    <name evidence="1" type="ORF">BLA18112_03854</name>
</gene>
<evidence type="ECO:0000313" key="2">
    <source>
        <dbReference type="Proteomes" id="UP000494274"/>
    </source>
</evidence>